<dbReference type="AlphaFoldDB" id="A0A132AE31"/>
<reference evidence="1 2" key="1">
    <citation type="journal article" date="2015" name="Parasit. Vectors">
        <title>Draft genome of the scabies mite.</title>
        <authorList>
            <person name="Rider S.D.Jr."/>
            <person name="Morgan M.S."/>
            <person name="Arlian L.G."/>
        </authorList>
    </citation>
    <scope>NUCLEOTIDE SEQUENCE [LARGE SCALE GENOMIC DNA]</scope>
    <source>
        <strain evidence="1">Arlian Lab</strain>
    </source>
</reference>
<dbReference type="EMBL" id="JXLN01012746">
    <property type="protein sequence ID" value="KPM08815.1"/>
    <property type="molecule type" value="Genomic_DNA"/>
</dbReference>
<gene>
    <name evidence="1" type="ORF">QR98_0073400</name>
</gene>
<accession>A0A132AE31</accession>
<comment type="caution">
    <text evidence="1">The sequence shown here is derived from an EMBL/GenBank/DDBJ whole genome shotgun (WGS) entry which is preliminary data.</text>
</comment>
<protein>
    <submittedName>
        <fullName evidence="1">Uncharacterized protein</fullName>
    </submittedName>
</protein>
<sequence>MESSSIDFEIIILIINIIHNLLIIIIIIICIFIIIIVTIIAINKLQHKNVHQFDGIAFDVVCAKYSPRTATITSKWPIDCHNVFDFLTSAKIFCRYSYE</sequence>
<organism evidence="1 2">
    <name type="scientific">Sarcoptes scabiei</name>
    <name type="common">Itch mite</name>
    <name type="synonym">Acarus scabiei</name>
    <dbReference type="NCBI Taxonomy" id="52283"/>
    <lineage>
        <taxon>Eukaryota</taxon>
        <taxon>Metazoa</taxon>
        <taxon>Ecdysozoa</taxon>
        <taxon>Arthropoda</taxon>
        <taxon>Chelicerata</taxon>
        <taxon>Arachnida</taxon>
        <taxon>Acari</taxon>
        <taxon>Acariformes</taxon>
        <taxon>Sarcoptiformes</taxon>
        <taxon>Astigmata</taxon>
        <taxon>Psoroptidia</taxon>
        <taxon>Sarcoptoidea</taxon>
        <taxon>Sarcoptidae</taxon>
        <taxon>Sarcoptinae</taxon>
        <taxon>Sarcoptes</taxon>
    </lineage>
</organism>
<evidence type="ECO:0000313" key="1">
    <source>
        <dbReference type="EMBL" id="KPM08815.1"/>
    </source>
</evidence>
<dbReference type="Proteomes" id="UP000616769">
    <property type="component" value="Unassembled WGS sequence"/>
</dbReference>
<name>A0A132AE31_SARSC</name>
<dbReference type="VEuPathDB" id="VectorBase:SSCA000216"/>
<proteinExistence type="predicted"/>
<evidence type="ECO:0000313" key="2">
    <source>
        <dbReference type="Proteomes" id="UP000616769"/>
    </source>
</evidence>